<proteinExistence type="predicted"/>
<protein>
    <recommendedName>
        <fullName evidence="2">Reverse transcriptase N-terminal domain-containing protein</fullName>
    </recommendedName>
</protein>
<gene>
    <name evidence="1" type="primary">orf12</name>
</gene>
<reference evidence="1" key="1">
    <citation type="submission" date="2015-11" db="EMBL/GenBank/DDBJ databases">
        <authorList>
            <person name="Zhang Y."/>
            <person name="Guo Z."/>
        </authorList>
    </citation>
    <scope>NUCLEOTIDE SEQUENCE</scope>
</reference>
<geneLocation type="plastid" evidence="1"/>
<name>A0A173FZZ5_GASCM</name>
<keyword evidence="1" id="KW-0934">Plastid</keyword>
<evidence type="ECO:0000313" key="1">
    <source>
        <dbReference type="EMBL" id="ANH09598.1"/>
    </source>
</evidence>
<evidence type="ECO:0008006" key="2">
    <source>
        <dbReference type="Google" id="ProtNLM"/>
    </source>
</evidence>
<dbReference type="AlphaFoldDB" id="A0A173FZZ5"/>
<accession>A0A173FZZ5</accession>
<organism evidence="1">
    <name type="scientific">Gastroclonium compressum</name>
    <name type="common">Red alga</name>
    <name type="synonym">Coeloseira compressa</name>
    <dbReference type="NCBI Taxonomy" id="1852973"/>
    <lineage>
        <taxon>Eukaryota</taxon>
        <taxon>Rhodophyta</taxon>
        <taxon>Florideophyceae</taxon>
        <taxon>Rhodymeniophycidae</taxon>
        <taxon>Rhodymeniales</taxon>
        <taxon>Champiaceae</taxon>
        <taxon>Coeloseira</taxon>
    </lineage>
</organism>
<dbReference type="RefSeq" id="YP_009257515.1">
    <property type="nucleotide sequence ID" value="NC_030338.1"/>
</dbReference>
<dbReference type="GeneID" id="27983163"/>
<reference evidence="1" key="2">
    <citation type="submission" date="2016-06" db="EMBL/GenBank/DDBJ databases">
        <title>Genomic and phylogenetic analysis of Gastroclonium compressum supports its reinstatement to Coeloseira (Champiaceae, Rhodophyta).</title>
        <authorList>
            <person name="Kilpatrick Z."/>
            <person name="Hughey J.R."/>
        </authorList>
    </citation>
    <scope>NUCLEOTIDE SEQUENCE</scope>
</reference>
<dbReference type="EMBL" id="KU053957">
    <property type="protein sequence ID" value="ANH09598.1"/>
    <property type="molecule type" value="Genomic_DNA"/>
</dbReference>
<sequence length="442" mass="53765">MNYYALQKNNPWINSSQELINARIFVLQQKIFQASQSCKKQDMYKWQNILLNSKELRIEAVNTMCKLLRQEYIKHNSKQYFISDKLRFFLFKNLFNYYAKNSAVKNLLNRINQYLIYACLKPEWEAKTEPVLISNFSIFFTNAYQTKYTDFLFQYNLKNSAQTNNWKTIKCQVLYKYLSINLLTNKLNSLFYINYCLKFWLNNGFIQEFILEENVLHTSSNKLFYELVNQIIFTGIQWFNFKNWELDLTKKKYNFTIYFNFLYHSYTNSYIYSETANHFVRILNFFVRSLNVNNYRIYLSSYKIIPKLINAFKKQKVKNINNIYTYMIEPLFFNLIFSLRKTIYHKDNLGYLRMKNYISFKNMLKLIQSYLATFYSSFGLMLAYKKIKYIIDYFNAFIKILVKKKFTKSEFQYSCKNNLFNKQLLIMKRNIVYKQQLVILSR</sequence>